<keyword evidence="6 10" id="KW-0030">Aminoacyl-tRNA synthetase</keyword>
<name>A0A1F7XUZ5_9BACT</name>
<evidence type="ECO:0000256" key="6">
    <source>
        <dbReference type="ARBA" id="ARBA00023146"/>
    </source>
</evidence>
<dbReference type="Proteomes" id="UP000178446">
    <property type="component" value="Unassembled WGS sequence"/>
</dbReference>
<dbReference type="PROSITE" id="PS50889">
    <property type="entry name" value="S4"/>
    <property type="match status" value="1"/>
</dbReference>
<keyword evidence="5 10" id="KW-0648">Protein biosynthesis</keyword>
<dbReference type="GO" id="GO:0006437">
    <property type="term" value="P:tyrosyl-tRNA aminoacylation"/>
    <property type="evidence" value="ECO:0007669"/>
    <property type="project" value="UniProtKB-UniRule"/>
</dbReference>
<dbReference type="GO" id="GO:0005829">
    <property type="term" value="C:cytosol"/>
    <property type="evidence" value="ECO:0007669"/>
    <property type="project" value="TreeGrafter"/>
</dbReference>
<dbReference type="InterPro" id="IPR014729">
    <property type="entry name" value="Rossmann-like_a/b/a_fold"/>
</dbReference>
<sequence length="385" mass="43677">MLVRGVYEIIENSRGELRRRMLSEKLRVKFGTDPTSPNIHYGRAVPIMKLRDFQKLGHQIVLIIGDFTGEVGDSSDKESGRPMLTKEQVRHNMTTYVEQVGHILDIRKVELHYNSEWLASMGFDRVSRLADLFSVNEFTSRDIIRRRLDTGQRVSVREFLYPLMQGYDSVAIKADIELGGDDQRFNLLAGRTIQDNFGLKKQMVLMTNLITGTDGRKMSSSWGNTINLRDKPTDMFGKVMSAKDEVMIEYFIHCTRVPLDEIEQIRKNLKKGVVNPRDIKFQLASVMTEQIFGEPAALEAGRHFNTVFQQKDVPDKIEEVEVSGSSNIVSVMIEAGVVKSKGEARRLLSQKGVKIDGKTVDETFQVPDGALLQKGKRAFLRIKHG</sequence>
<dbReference type="NCBIfam" id="TIGR00234">
    <property type="entry name" value="tyrS"/>
    <property type="match status" value="1"/>
</dbReference>
<evidence type="ECO:0000256" key="3">
    <source>
        <dbReference type="ARBA" id="ARBA00022741"/>
    </source>
</evidence>
<evidence type="ECO:0000313" key="13">
    <source>
        <dbReference type="Proteomes" id="UP000178446"/>
    </source>
</evidence>
<dbReference type="SUPFAM" id="SSF52374">
    <property type="entry name" value="Nucleotidylyl transferase"/>
    <property type="match status" value="1"/>
</dbReference>
<dbReference type="InterPro" id="IPR002942">
    <property type="entry name" value="S4_RNA-bd"/>
</dbReference>
<gene>
    <name evidence="12" type="ORF">A2685_02065</name>
</gene>
<comment type="catalytic activity">
    <reaction evidence="7">
        <text>tRNA(Tyr) + L-tyrosine + ATP = L-tyrosyl-tRNA(Tyr) + AMP + diphosphate + H(+)</text>
        <dbReference type="Rhea" id="RHEA:10220"/>
        <dbReference type="Rhea" id="RHEA-COMP:9706"/>
        <dbReference type="Rhea" id="RHEA-COMP:9707"/>
        <dbReference type="ChEBI" id="CHEBI:15378"/>
        <dbReference type="ChEBI" id="CHEBI:30616"/>
        <dbReference type="ChEBI" id="CHEBI:33019"/>
        <dbReference type="ChEBI" id="CHEBI:58315"/>
        <dbReference type="ChEBI" id="CHEBI:78442"/>
        <dbReference type="ChEBI" id="CHEBI:78536"/>
        <dbReference type="ChEBI" id="CHEBI:456215"/>
        <dbReference type="EC" id="6.1.1.1"/>
    </reaction>
</comment>
<keyword evidence="9" id="KW-0694">RNA-binding</keyword>
<reference evidence="12 13" key="1">
    <citation type="journal article" date="2016" name="Nat. Commun.">
        <title>Thousands of microbial genomes shed light on interconnected biogeochemical processes in an aquifer system.</title>
        <authorList>
            <person name="Anantharaman K."/>
            <person name="Brown C.T."/>
            <person name="Hug L.A."/>
            <person name="Sharon I."/>
            <person name="Castelle C.J."/>
            <person name="Probst A.J."/>
            <person name="Thomas B.C."/>
            <person name="Singh A."/>
            <person name="Wilkins M.J."/>
            <person name="Karaoz U."/>
            <person name="Brodie E.L."/>
            <person name="Williams K.H."/>
            <person name="Hubbard S.S."/>
            <person name="Banfield J.F."/>
        </authorList>
    </citation>
    <scope>NUCLEOTIDE SEQUENCE [LARGE SCALE GENOMIC DNA]</scope>
</reference>
<dbReference type="GO" id="GO:0005524">
    <property type="term" value="F:ATP binding"/>
    <property type="evidence" value="ECO:0007669"/>
    <property type="project" value="UniProtKB-KW"/>
</dbReference>
<evidence type="ECO:0000256" key="5">
    <source>
        <dbReference type="ARBA" id="ARBA00022917"/>
    </source>
</evidence>
<dbReference type="InterPro" id="IPR036986">
    <property type="entry name" value="S4_RNA-bd_sf"/>
</dbReference>
<keyword evidence="2 10" id="KW-0436">Ligase</keyword>
<accession>A0A1F7XUZ5</accession>
<dbReference type="EC" id="6.1.1.1" evidence="1 8"/>
<proteinExistence type="inferred from homology"/>
<comment type="caution">
    <text evidence="12">The sequence shown here is derived from an EMBL/GenBank/DDBJ whole genome shotgun (WGS) entry which is preliminary data.</text>
</comment>
<keyword evidence="4 10" id="KW-0067">ATP-binding</keyword>
<comment type="similarity">
    <text evidence="10">Belongs to the class-I aminoacyl-tRNA synthetase family.</text>
</comment>
<protein>
    <recommendedName>
        <fullName evidence="1 8">Tyrosine--tRNA ligase</fullName>
        <ecNumber evidence="1 8">6.1.1.1</ecNumber>
    </recommendedName>
</protein>
<dbReference type="CDD" id="cd00165">
    <property type="entry name" value="S4"/>
    <property type="match status" value="1"/>
</dbReference>
<dbReference type="Pfam" id="PF00579">
    <property type="entry name" value="tRNA-synt_1b"/>
    <property type="match status" value="1"/>
</dbReference>
<evidence type="ECO:0000256" key="8">
    <source>
        <dbReference type="NCBIfam" id="TIGR00234"/>
    </source>
</evidence>
<dbReference type="InterPro" id="IPR024088">
    <property type="entry name" value="Tyr-tRNA-ligase_bac-type"/>
</dbReference>
<dbReference type="Gene3D" id="1.10.240.10">
    <property type="entry name" value="Tyrosyl-Transfer RNA Synthetase"/>
    <property type="match status" value="1"/>
</dbReference>
<keyword evidence="3 10" id="KW-0547">Nucleotide-binding</keyword>
<dbReference type="InterPro" id="IPR002305">
    <property type="entry name" value="aa-tRNA-synth_Ic"/>
</dbReference>
<dbReference type="EMBL" id="MGGB01000030">
    <property type="protein sequence ID" value="OGM18863.1"/>
    <property type="molecule type" value="Genomic_DNA"/>
</dbReference>
<organism evidence="12 13">
    <name type="scientific">Candidatus Woesebacteria bacterium RIFCSPHIGHO2_01_FULL_37_10</name>
    <dbReference type="NCBI Taxonomy" id="1802489"/>
    <lineage>
        <taxon>Bacteria</taxon>
        <taxon>Candidatus Woeseibacteriota</taxon>
    </lineage>
</organism>
<dbReference type="Pfam" id="PF01479">
    <property type="entry name" value="S4"/>
    <property type="match status" value="1"/>
</dbReference>
<feature type="domain" description="RNA-binding S4" evidence="11">
    <location>
        <begin position="334"/>
        <end position="369"/>
    </location>
</feature>
<evidence type="ECO:0000256" key="9">
    <source>
        <dbReference type="PROSITE-ProRule" id="PRU00182"/>
    </source>
</evidence>
<dbReference type="CDD" id="cd00805">
    <property type="entry name" value="TyrRS_core"/>
    <property type="match status" value="1"/>
</dbReference>
<dbReference type="InterPro" id="IPR002307">
    <property type="entry name" value="Tyr-tRNA-ligase"/>
</dbReference>
<dbReference type="GO" id="GO:0004831">
    <property type="term" value="F:tyrosine-tRNA ligase activity"/>
    <property type="evidence" value="ECO:0007669"/>
    <property type="project" value="UniProtKB-UniRule"/>
</dbReference>
<dbReference type="AlphaFoldDB" id="A0A1F7XUZ5"/>
<evidence type="ECO:0000256" key="4">
    <source>
        <dbReference type="ARBA" id="ARBA00022840"/>
    </source>
</evidence>
<evidence type="ECO:0000313" key="12">
    <source>
        <dbReference type="EMBL" id="OGM18863.1"/>
    </source>
</evidence>
<dbReference type="PRINTS" id="PR01040">
    <property type="entry name" value="TRNASYNTHTYR"/>
</dbReference>
<dbReference type="PANTHER" id="PTHR11766:SF1">
    <property type="entry name" value="TYROSINE--TRNA LIGASE"/>
    <property type="match status" value="1"/>
</dbReference>
<evidence type="ECO:0000256" key="1">
    <source>
        <dbReference type="ARBA" id="ARBA00013160"/>
    </source>
</evidence>
<dbReference type="PANTHER" id="PTHR11766">
    <property type="entry name" value="TYROSYL-TRNA SYNTHETASE"/>
    <property type="match status" value="1"/>
</dbReference>
<dbReference type="GO" id="GO:0003723">
    <property type="term" value="F:RNA binding"/>
    <property type="evidence" value="ECO:0007669"/>
    <property type="project" value="UniProtKB-KW"/>
</dbReference>
<evidence type="ECO:0000259" key="11">
    <source>
        <dbReference type="Pfam" id="PF01479"/>
    </source>
</evidence>
<evidence type="ECO:0000256" key="10">
    <source>
        <dbReference type="RuleBase" id="RU363036"/>
    </source>
</evidence>
<dbReference type="Gene3D" id="3.40.50.620">
    <property type="entry name" value="HUPs"/>
    <property type="match status" value="1"/>
</dbReference>
<evidence type="ECO:0000256" key="7">
    <source>
        <dbReference type="ARBA" id="ARBA00048248"/>
    </source>
</evidence>
<dbReference type="SUPFAM" id="SSF55174">
    <property type="entry name" value="Alpha-L RNA-binding motif"/>
    <property type="match status" value="1"/>
</dbReference>
<dbReference type="Gene3D" id="3.10.290.10">
    <property type="entry name" value="RNA-binding S4 domain"/>
    <property type="match status" value="1"/>
</dbReference>
<evidence type="ECO:0000256" key="2">
    <source>
        <dbReference type="ARBA" id="ARBA00022598"/>
    </source>
</evidence>